<dbReference type="SUPFAM" id="SSF57667">
    <property type="entry name" value="beta-beta-alpha zinc fingers"/>
    <property type="match status" value="2"/>
</dbReference>
<feature type="region of interest" description="Disordered" evidence="9">
    <location>
        <begin position="142"/>
        <end position="166"/>
    </location>
</feature>
<evidence type="ECO:0000256" key="1">
    <source>
        <dbReference type="ARBA" id="ARBA00004123"/>
    </source>
</evidence>
<feature type="compositionally biased region" description="Acidic residues" evidence="9">
    <location>
        <begin position="150"/>
        <end position="163"/>
    </location>
</feature>
<dbReference type="InterPro" id="IPR013087">
    <property type="entry name" value="Znf_C2H2_type"/>
</dbReference>
<evidence type="ECO:0000256" key="2">
    <source>
        <dbReference type="ARBA" id="ARBA00022723"/>
    </source>
</evidence>
<evidence type="ECO:0000256" key="3">
    <source>
        <dbReference type="ARBA" id="ARBA00022737"/>
    </source>
</evidence>
<dbReference type="EMBL" id="CANHGI010000003">
    <property type="protein sequence ID" value="CAI5446659.1"/>
    <property type="molecule type" value="Genomic_DNA"/>
</dbReference>
<evidence type="ECO:0000256" key="8">
    <source>
        <dbReference type="PROSITE-ProRule" id="PRU00042"/>
    </source>
</evidence>
<evidence type="ECO:0000259" key="10">
    <source>
        <dbReference type="PROSITE" id="PS50157"/>
    </source>
</evidence>
<keyword evidence="12" id="KW-1185">Reference proteome</keyword>
<keyword evidence="4" id="KW-0862">Zinc</keyword>
<dbReference type="PANTHER" id="PTHR24399">
    <property type="entry name" value="ZINC FINGER AND BTB DOMAIN-CONTAINING"/>
    <property type="match status" value="1"/>
</dbReference>
<dbReference type="GO" id="GO:0000978">
    <property type="term" value="F:RNA polymerase II cis-regulatory region sequence-specific DNA binding"/>
    <property type="evidence" value="ECO:0007669"/>
    <property type="project" value="TreeGrafter"/>
</dbReference>
<dbReference type="GO" id="GO:0005654">
    <property type="term" value="C:nucleoplasm"/>
    <property type="evidence" value="ECO:0007669"/>
    <property type="project" value="TreeGrafter"/>
</dbReference>
<dbReference type="Gene3D" id="3.30.160.60">
    <property type="entry name" value="Classic Zinc Finger"/>
    <property type="match status" value="2"/>
</dbReference>
<keyword evidence="6" id="KW-0804">Transcription</keyword>
<evidence type="ECO:0000313" key="11">
    <source>
        <dbReference type="EMBL" id="CAI5446659.1"/>
    </source>
</evidence>
<keyword evidence="7" id="KW-0539">Nucleus</keyword>
<keyword evidence="5" id="KW-0805">Transcription regulation</keyword>
<dbReference type="SMART" id="SM00355">
    <property type="entry name" value="ZnF_C2H2"/>
    <property type="match status" value="6"/>
</dbReference>
<dbReference type="GO" id="GO:0008270">
    <property type="term" value="F:zinc ion binding"/>
    <property type="evidence" value="ECO:0007669"/>
    <property type="project" value="UniProtKB-KW"/>
</dbReference>
<evidence type="ECO:0000256" key="4">
    <source>
        <dbReference type="ARBA" id="ARBA00022833"/>
    </source>
</evidence>
<dbReference type="OrthoDB" id="5803930at2759"/>
<accession>A0A9P1IJH7</accession>
<dbReference type="PROSITE" id="PS50157">
    <property type="entry name" value="ZINC_FINGER_C2H2_2"/>
    <property type="match status" value="2"/>
</dbReference>
<keyword evidence="3" id="KW-0677">Repeat</keyword>
<dbReference type="Proteomes" id="UP001152747">
    <property type="component" value="Unassembled WGS sequence"/>
</dbReference>
<sequence>MEEQFENTPAALSLLKCGKCDRLFFTERSLRSHSKVHVEKTMECRFCELKFNRIDILSAHLQMHFFTDLTFFACTIDSCDFSSDCVKSFEKHMTLSHSVEQLKCEDCDGEFINHRKFFTHKILCHGELKDYWKEMIESKKTRKRKINHNEEEEEAEAEQEQEFPESLRNVLTPSNSETSSEMLQKISEFLSTLFPLENGETFYKCAHCAIGFQDAILWMNHLQFHDQMEPMKCASCERIFENRQAFVIHLTYFQHDRFSGGV</sequence>
<keyword evidence="2" id="KW-0479">Metal-binding</keyword>
<evidence type="ECO:0000256" key="5">
    <source>
        <dbReference type="ARBA" id="ARBA00023015"/>
    </source>
</evidence>
<evidence type="ECO:0000313" key="12">
    <source>
        <dbReference type="Proteomes" id="UP001152747"/>
    </source>
</evidence>
<evidence type="ECO:0000256" key="6">
    <source>
        <dbReference type="ARBA" id="ARBA00023163"/>
    </source>
</evidence>
<proteinExistence type="predicted"/>
<feature type="domain" description="C2H2-type" evidence="10">
    <location>
        <begin position="15"/>
        <end position="42"/>
    </location>
</feature>
<dbReference type="PANTHER" id="PTHR24399:SF70">
    <property type="entry name" value="C2H2-TYPE DOMAIN-CONTAINING PROTEIN"/>
    <property type="match status" value="1"/>
</dbReference>
<dbReference type="GO" id="GO:0001227">
    <property type="term" value="F:DNA-binding transcription repressor activity, RNA polymerase II-specific"/>
    <property type="evidence" value="ECO:0007669"/>
    <property type="project" value="TreeGrafter"/>
</dbReference>
<evidence type="ECO:0000256" key="7">
    <source>
        <dbReference type="ARBA" id="ARBA00023242"/>
    </source>
</evidence>
<name>A0A9P1IJH7_9PELO</name>
<dbReference type="InterPro" id="IPR036236">
    <property type="entry name" value="Znf_C2H2_sf"/>
</dbReference>
<dbReference type="PROSITE" id="PS00028">
    <property type="entry name" value="ZINC_FINGER_C2H2_1"/>
    <property type="match status" value="5"/>
</dbReference>
<evidence type="ECO:0000256" key="9">
    <source>
        <dbReference type="SAM" id="MobiDB-lite"/>
    </source>
</evidence>
<comment type="caution">
    <text evidence="11">The sequence shown here is derived from an EMBL/GenBank/DDBJ whole genome shotgun (WGS) entry which is preliminary data.</text>
</comment>
<keyword evidence="8" id="KW-0863">Zinc-finger</keyword>
<reference evidence="11" key="1">
    <citation type="submission" date="2022-11" db="EMBL/GenBank/DDBJ databases">
        <authorList>
            <person name="Kikuchi T."/>
        </authorList>
    </citation>
    <scope>NUCLEOTIDE SEQUENCE</scope>
    <source>
        <strain evidence="11">PS1010</strain>
    </source>
</reference>
<gene>
    <name evidence="11" type="ORF">CAMP_LOCUS9296</name>
</gene>
<dbReference type="AlphaFoldDB" id="A0A9P1IJH7"/>
<organism evidence="11 12">
    <name type="scientific">Caenorhabditis angaria</name>
    <dbReference type="NCBI Taxonomy" id="860376"/>
    <lineage>
        <taxon>Eukaryota</taxon>
        <taxon>Metazoa</taxon>
        <taxon>Ecdysozoa</taxon>
        <taxon>Nematoda</taxon>
        <taxon>Chromadorea</taxon>
        <taxon>Rhabditida</taxon>
        <taxon>Rhabditina</taxon>
        <taxon>Rhabditomorpha</taxon>
        <taxon>Rhabditoidea</taxon>
        <taxon>Rhabditidae</taxon>
        <taxon>Peloderinae</taxon>
        <taxon>Caenorhabditis</taxon>
    </lineage>
</organism>
<feature type="domain" description="C2H2-type" evidence="10">
    <location>
        <begin position="203"/>
        <end position="230"/>
    </location>
</feature>
<protein>
    <recommendedName>
        <fullName evidence="10">C2H2-type domain-containing protein</fullName>
    </recommendedName>
</protein>
<comment type="subcellular location">
    <subcellularLocation>
        <location evidence="1">Nucleus</location>
    </subcellularLocation>
</comment>